<organism evidence="2 3">
    <name type="scientific">Solidesulfovibrio fructosivorans JJ]</name>
    <dbReference type="NCBI Taxonomy" id="596151"/>
    <lineage>
        <taxon>Bacteria</taxon>
        <taxon>Pseudomonadati</taxon>
        <taxon>Thermodesulfobacteriota</taxon>
        <taxon>Desulfovibrionia</taxon>
        <taxon>Desulfovibrionales</taxon>
        <taxon>Desulfovibrionaceae</taxon>
        <taxon>Solidesulfovibrio</taxon>
    </lineage>
</organism>
<name>E1JR60_SOLFR</name>
<dbReference type="STRING" id="596151.DesfrDRAFT_0109"/>
<feature type="domain" description="Spermatogenesis-associated protein 20-like TRX" evidence="1">
    <location>
        <begin position="6"/>
        <end position="165"/>
    </location>
</feature>
<sequence>MSRKANRLINEKSPYLQQHAHNPVDWYPWGEEAFALAKAEDKPIFLSIGYSTCHWCHVMERESFEDEDIAALMRAIVVAIKVDREERPDLDTLYMTFCQALTGRGGWPLNVFLTPDGEPFFAGTYFPKESGFGRTGMRELLQRVHMAWKSNRQAVIGNAAQLLGAVRDQITARDGTGAAEPGTVELEAATGELAASFDVENGGFGSAPKFPAPHNLLLLLREYRRTGNKDLLAMVTATLSAMRRGGVYDHVGFGFHRYSTDAGWLVPHFEKMLYDQALCVMACVEAWQATGEVWLKDTALEALEYVRRDLTSPDGVFYSAEDADSEGVEGKFYVWTEAEIREALPPEDAQLVVDVYGVEATGNFRDEATGVATGTNILHLPRSLEDAAAGRGTSVAALAARLETCRAALLAVREKRARPLCDDKVLTDNNGLMLAALAKAARAFNDEALAARAVAAADFLLEKMALPEDRLLHRLRQGEAAVAGMLDDYAFFAWGLVELYQTVFAPRYLERAAALAKAMIAHFGDGAGGFFLSPDDGESLLLRQKTFYDAAVPSGNSVAFFVLTTLFRLTGEKSFREEAAKLAKAAGGRVAEHPSGYAFFLCSLSQMLAPAAEVTLAGDPDAADTQVLARTIFDRYLPEVAVVLRPAGEDDPEIAAIAPFTRFQLPLDGAAAAHVCRAGSCQPPTADAATLLELIGAHGGGR</sequence>
<dbReference type="eggNOG" id="COG1331">
    <property type="taxonomic scope" value="Bacteria"/>
</dbReference>
<dbReference type="SUPFAM" id="SSF52833">
    <property type="entry name" value="Thioredoxin-like"/>
    <property type="match status" value="1"/>
</dbReference>
<dbReference type="GO" id="GO:0005975">
    <property type="term" value="P:carbohydrate metabolic process"/>
    <property type="evidence" value="ECO:0007669"/>
    <property type="project" value="InterPro"/>
</dbReference>
<dbReference type="PIRSF" id="PIRSF006402">
    <property type="entry name" value="UCP006402_thioredoxin"/>
    <property type="match status" value="1"/>
</dbReference>
<dbReference type="InterPro" id="IPR004879">
    <property type="entry name" value="Ssp411-like_TRX"/>
</dbReference>
<dbReference type="InterPro" id="IPR024705">
    <property type="entry name" value="Ssp411"/>
</dbReference>
<dbReference type="Gene3D" id="3.40.30.10">
    <property type="entry name" value="Glutaredoxin"/>
    <property type="match status" value="1"/>
</dbReference>
<proteinExistence type="predicted"/>
<protein>
    <recommendedName>
        <fullName evidence="1">Spermatogenesis-associated protein 20-like TRX domain-containing protein</fullName>
    </recommendedName>
</protein>
<comment type="caution">
    <text evidence="2">The sequence shown here is derived from an EMBL/GenBank/DDBJ whole genome shotgun (WGS) entry which is preliminary data.</text>
</comment>
<evidence type="ECO:0000313" key="2">
    <source>
        <dbReference type="EMBL" id="EFL53061.1"/>
    </source>
</evidence>
<dbReference type="EMBL" id="AECZ01000001">
    <property type="protein sequence ID" value="EFL53061.1"/>
    <property type="molecule type" value="Genomic_DNA"/>
</dbReference>
<dbReference type="AlphaFoldDB" id="E1JR60"/>
<accession>E1JR60</accession>
<dbReference type="InterPro" id="IPR008928">
    <property type="entry name" value="6-hairpin_glycosidase_sf"/>
</dbReference>
<dbReference type="Gene3D" id="1.50.10.20">
    <property type="match status" value="1"/>
</dbReference>
<dbReference type="PANTHER" id="PTHR42899">
    <property type="entry name" value="SPERMATOGENESIS-ASSOCIATED PROTEIN 20"/>
    <property type="match status" value="1"/>
</dbReference>
<dbReference type="Pfam" id="PF03190">
    <property type="entry name" value="Thioredox_DsbH"/>
    <property type="match status" value="1"/>
</dbReference>
<keyword evidence="3" id="KW-1185">Reference proteome</keyword>
<dbReference type="Gene3D" id="1.50.10.10">
    <property type="match status" value="1"/>
</dbReference>
<dbReference type="Proteomes" id="UP000006250">
    <property type="component" value="Unassembled WGS sequence"/>
</dbReference>
<dbReference type="PANTHER" id="PTHR42899:SF1">
    <property type="entry name" value="SPERMATOGENESIS-ASSOCIATED PROTEIN 20"/>
    <property type="match status" value="1"/>
</dbReference>
<dbReference type="InterPro" id="IPR036249">
    <property type="entry name" value="Thioredoxin-like_sf"/>
</dbReference>
<gene>
    <name evidence="2" type="ORF">DesfrDRAFT_0109</name>
</gene>
<dbReference type="CDD" id="cd02955">
    <property type="entry name" value="SSP411"/>
    <property type="match status" value="1"/>
</dbReference>
<dbReference type="RefSeq" id="WP_005990081.1">
    <property type="nucleotide sequence ID" value="NZ_AECZ01000001.1"/>
</dbReference>
<reference evidence="2 3" key="1">
    <citation type="submission" date="2010-08" db="EMBL/GenBank/DDBJ databases">
        <title>The draft genome of Desulfovibrio fructosovorans JJ.</title>
        <authorList>
            <consortium name="US DOE Joint Genome Institute (JGI-PGF)"/>
            <person name="Lucas S."/>
            <person name="Copeland A."/>
            <person name="Lapidus A."/>
            <person name="Cheng J.-F."/>
            <person name="Bruce D."/>
            <person name="Goodwin L."/>
            <person name="Pitluck S."/>
            <person name="Land M.L."/>
            <person name="Hauser L."/>
            <person name="Chang Y.-J."/>
            <person name="Jeffries C."/>
            <person name="Wall J.D."/>
            <person name="Stahl D.A."/>
            <person name="Arkin A.P."/>
            <person name="Dehal P."/>
            <person name="Stolyar S.M."/>
            <person name="Hazen T.C."/>
            <person name="Woyke T.J."/>
        </authorList>
    </citation>
    <scope>NUCLEOTIDE SEQUENCE [LARGE SCALE GENOMIC DNA]</scope>
    <source>
        <strain evidence="2 3">JJ</strain>
    </source>
</reference>
<dbReference type="SUPFAM" id="SSF48208">
    <property type="entry name" value="Six-hairpin glycosidases"/>
    <property type="match status" value="1"/>
</dbReference>
<dbReference type="OrthoDB" id="9762614at2"/>
<evidence type="ECO:0000313" key="3">
    <source>
        <dbReference type="Proteomes" id="UP000006250"/>
    </source>
</evidence>
<dbReference type="InterPro" id="IPR012341">
    <property type="entry name" value="6hp_glycosidase-like_sf"/>
</dbReference>
<evidence type="ECO:0000259" key="1">
    <source>
        <dbReference type="Pfam" id="PF03190"/>
    </source>
</evidence>